<gene>
    <name evidence="2" type="ORF">Sango_0328400</name>
</gene>
<organism evidence="2 3">
    <name type="scientific">Sesamum angolense</name>
    <dbReference type="NCBI Taxonomy" id="2727404"/>
    <lineage>
        <taxon>Eukaryota</taxon>
        <taxon>Viridiplantae</taxon>
        <taxon>Streptophyta</taxon>
        <taxon>Embryophyta</taxon>
        <taxon>Tracheophyta</taxon>
        <taxon>Spermatophyta</taxon>
        <taxon>Magnoliopsida</taxon>
        <taxon>eudicotyledons</taxon>
        <taxon>Gunneridae</taxon>
        <taxon>Pentapetalae</taxon>
        <taxon>asterids</taxon>
        <taxon>lamiids</taxon>
        <taxon>Lamiales</taxon>
        <taxon>Pedaliaceae</taxon>
        <taxon>Sesamum</taxon>
    </lineage>
</organism>
<name>A0AAE1XA15_9LAMI</name>
<accession>A0AAE1XA15</accession>
<reference evidence="2" key="2">
    <citation type="journal article" date="2024" name="Plant">
        <title>Genomic evolution and insights into agronomic trait innovations of Sesamum species.</title>
        <authorList>
            <person name="Miao H."/>
            <person name="Wang L."/>
            <person name="Qu L."/>
            <person name="Liu H."/>
            <person name="Sun Y."/>
            <person name="Le M."/>
            <person name="Wang Q."/>
            <person name="Wei S."/>
            <person name="Zheng Y."/>
            <person name="Lin W."/>
            <person name="Duan Y."/>
            <person name="Cao H."/>
            <person name="Xiong S."/>
            <person name="Wang X."/>
            <person name="Wei L."/>
            <person name="Li C."/>
            <person name="Ma Q."/>
            <person name="Ju M."/>
            <person name="Zhao R."/>
            <person name="Li G."/>
            <person name="Mu C."/>
            <person name="Tian Q."/>
            <person name="Mei H."/>
            <person name="Zhang T."/>
            <person name="Gao T."/>
            <person name="Zhang H."/>
        </authorList>
    </citation>
    <scope>NUCLEOTIDE SEQUENCE</scope>
    <source>
        <strain evidence="2">K16</strain>
    </source>
</reference>
<dbReference type="Proteomes" id="UP001289374">
    <property type="component" value="Unassembled WGS sequence"/>
</dbReference>
<evidence type="ECO:0000313" key="3">
    <source>
        <dbReference type="Proteomes" id="UP001289374"/>
    </source>
</evidence>
<reference evidence="2" key="1">
    <citation type="submission" date="2020-06" db="EMBL/GenBank/DDBJ databases">
        <authorList>
            <person name="Li T."/>
            <person name="Hu X."/>
            <person name="Zhang T."/>
            <person name="Song X."/>
            <person name="Zhang H."/>
            <person name="Dai N."/>
            <person name="Sheng W."/>
            <person name="Hou X."/>
            <person name="Wei L."/>
        </authorList>
    </citation>
    <scope>NUCLEOTIDE SEQUENCE</scope>
    <source>
        <strain evidence="2">K16</strain>
        <tissue evidence="2">Leaf</tissue>
    </source>
</reference>
<evidence type="ECO:0000256" key="1">
    <source>
        <dbReference type="SAM" id="MobiDB-lite"/>
    </source>
</evidence>
<evidence type="ECO:0000313" key="2">
    <source>
        <dbReference type="EMBL" id="KAK4407474.1"/>
    </source>
</evidence>
<dbReference type="AlphaFoldDB" id="A0AAE1XA15"/>
<proteinExistence type="predicted"/>
<feature type="region of interest" description="Disordered" evidence="1">
    <location>
        <begin position="168"/>
        <end position="188"/>
    </location>
</feature>
<comment type="caution">
    <text evidence="2">The sequence shown here is derived from an EMBL/GenBank/DDBJ whole genome shotgun (WGS) entry which is preliminary data.</text>
</comment>
<keyword evidence="3" id="KW-1185">Reference proteome</keyword>
<dbReference type="EMBL" id="JACGWL010000002">
    <property type="protein sequence ID" value="KAK4407474.1"/>
    <property type="molecule type" value="Genomic_DNA"/>
</dbReference>
<sequence length="370" mass="41675">MELEAQPSNTSSPCLYATAPNSPNEHSRSMEFYYSAPASPRRKLGDPNVGRTGDDHRSKNLDDFEFETSKKFSGPLSVEMCENSESPVRRERGGSLPSMAFADELFLNGLVMPLKLPPRLQFETEFHSFSQRSPVSSPRTVCRLPFARRSSWNDDFDPFMVALQKVREEKRGRNSHHRRSRSYSPFRAMPKHSNDNVDCYTQESSPTDTVHVAAGSFSGPLDFKGSAYARWVRDQTREGLSPKDQRGFLFGQRVRPLKAEQDGQDAQDEPVSPKGRHVKKNCGNVEESKVKKLKGFLLRYTSFGRENSGSKQRKKGSGDRRMSYFSRLSFKSKGSGKKRMAADTQMAVVEYKPSLAVCLGYGVGSPREVK</sequence>
<dbReference type="InterPro" id="IPR012442">
    <property type="entry name" value="DUF1645_plant"/>
</dbReference>
<feature type="compositionally biased region" description="Basic and acidic residues" evidence="1">
    <location>
        <begin position="52"/>
        <end position="61"/>
    </location>
</feature>
<dbReference type="Pfam" id="PF07816">
    <property type="entry name" value="DUF1645"/>
    <property type="match status" value="1"/>
</dbReference>
<feature type="region of interest" description="Disordered" evidence="1">
    <location>
        <begin position="1"/>
        <end position="61"/>
    </location>
</feature>
<feature type="region of interest" description="Disordered" evidence="1">
    <location>
        <begin position="256"/>
        <end position="278"/>
    </location>
</feature>
<feature type="compositionally biased region" description="Polar residues" evidence="1">
    <location>
        <begin position="1"/>
        <end position="24"/>
    </location>
</feature>
<protein>
    <submittedName>
        <fullName evidence="2">Uncharacterized protein</fullName>
    </submittedName>
</protein>